<feature type="domain" description="Vinculin-binding site-containing" evidence="3">
    <location>
        <begin position="17"/>
        <end position="114"/>
    </location>
</feature>
<reference evidence="5 6" key="2">
    <citation type="journal article" date="2019" name="G3 (Bethesda)">
        <title>Hybrid Assembly of the Genome of the Entomopathogenic Nematode Steinernema carpocapsae Identifies the X-Chromosome.</title>
        <authorList>
            <person name="Serra L."/>
            <person name="Macchietto M."/>
            <person name="Macias-Munoz A."/>
            <person name="McGill C.J."/>
            <person name="Rodriguez I.M."/>
            <person name="Rodriguez B."/>
            <person name="Murad R."/>
            <person name="Mortazavi A."/>
        </authorList>
    </citation>
    <scope>NUCLEOTIDE SEQUENCE [LARGE SCALE GENOMIC DNA]</scope>
    <source>
        <strain evidence="5 6">ALL</strain>
    </source>
</reference>
<feature type="domain" description="Talin 1-like rod-segment" evidence="4">
    <location>
        <begin position="115"/>
        <end position="279"/>
    </location>
</feature>
<accession>A0A4U5NKH4</accession>
<dbReference type="STRING" id="34508.A0A4U5NKH4"/>
<dbReference type="GO" id="GO:0005886">
    <property type="term" value="C:plasma membrane"/>
    <property type="evidence" value="ECO:0007669"/>
    <property type="project" value="TreeGrafter"/>
</dbReference>
<dbReference type="SUPFAM" id="SSF47220">
    <property type="entry name" value="alpha-catenin/vinculin-like"/>
    <property type="match status" value="2"/>
</dbReference>
<comment type="caution">
    <text evidence="5">The sequence shown here is derived from an EMBL/GenBank/DDBJ whole genome shotgun (WGS) entry which is preliminary data.</text>
</comment>
<sequence length="399" mass="42109">MISALEDIRNIANEMTFADPSALGSLALRLSERYQHLAEASQMAVATLASPNIAQKLRVAVQKLGTASMELVKLAGLRRAHPSDARTKKELEESSKIVIDRVQEVLAALHEGSRGTQACINAANTVSGIIGDLDTTIMFATSGTLNPSRGQEKFGDHREAILKTAKALVEDTKALVAGAASNQEQLAVAAQNAVRTIVNLTDAVKSGAVSLSSDNAEAQVMVIHAVRDVAAALSNLISATKNASGRALHDPAMGNLKDAAKIMVTNVTSLLKTVKNVEDKNQMGARALEAAVEAIDHEIRSYDSGEAPGRGTASAEDVIRTTKHVTDATARTAAAAKTMQQADIVAASNLARQAVSELLSFSRPLEPLPIALTIQNSVTAPWTMAETSPSRSGRSWPHF</sequence>
<gene>
    <name evidence="5" type="ORF">L596_016803</name>
</gene>
<dbReference type="Gene3D" id="1.20.1420.10">
    <property type="entry name" value="Talin, central domain"/>
    <property type="match status" value="3"/>
</dbReference>
<dbReference type="EMBL" id="AZBU02000004">
    <property type="protein sequence ID" value="TKR83173.1"/>
    <property type="molecule type" value="Genomic_DNA"/>
</dbReference>
<evidence type="ECO:0000256" key="2">
    <source>
        <dbReference type="ARBA" id="ARBA00022490"/>
    </source>
</evidence>
<dbReference type="InterPro" id="IPR015009">
    <property type="entry name" value="Vinculin-bd_dom"/>
</dbReference>
<dbReference type="GO" id="GO:0005737">
    <property type="term" value="C:cytoplasm"/>
    <property type="evidence" value="ECO:0007669"/>
    <property type="project" value="UniProtKB-SubCell"/>
</dbReference>
<evidence type="ECO:0000259" key="4">
    <source>
        <dbReference type="Pfam" id="PF21865"/>
    </source>
</evidence>
<evidence type="ECO:0000256" key="1">
    <source>
        <dbReference type="ARBA" id="ARBA00004496"/>
    </source>
</evidence>
<reference evidence="5 6" key="1">
    <citation type="journal article" date="2015" name="Genome Biol.">
        <title>Comparative genomics of Steinernema reveals deeply conserved gene regulatory networks.</title>
        <authorList>
            <person name="Dillman A.R."/>
            <person name="Macchietto M."/>
            <person name="Porter C.F."/>
            <person name="Rogers A."/>
            <person name="Williams B."/>
            <person name="Antoshechkin I."/>
            <person name="Lee M.M."/>
            <person name="Goodwin Z."/>
            <person name="Lu X."/>
            <person name="Lewis E.E."/>
            <person name="Goodrich-Blair H."/>
            <person name="Stock S.P."/>
            <person name="Adams B.J."/>
            <person name="Sternberg P.W."/>
            <person name="Mortazavi A."/>
        </authorList>
    </citation>
    <scope>NUCLEOTIDE SEQUENCE [LARGE SCALE GENOMIC DNA]</scope>
    <source>
        <strain evidence="5 6">ALL</strain>
    </source>
</reference>
<proteinExistence type="predicted"/>
<name>A0A4U5NKH4_STECR</name>
<evidence type="ECO:0000313" key="6">
    <source>
        <dbReference type="Proteomes" id="UP000298663"/>
    </source>
</evidence>
<dbReference type="AlphaFoldDB" id="A0A4U5NKH4"/>
<dbReference type="Pfam" id="PF08913">
    <property type="entry name" value="VBS"/>
    <property type="match status" value="1"/>
</dbReference>
<dbReference type="PANTHER" id="PTHR19981">
    <property type="entry name" value="TALIN"/>
    <property type="match status" value="1"/>
</dbReference>
<dbReference type="GO" id="GO:0051015">
    <property type="term" value="F:actin filament binding"/>
    <property type="evidence" value="ECO:0007669"/>
    <property type="project" value="InterPro"/>
</dbReference>
<evidence type="ECO:0000313" key="5">
    <source>
        <dbReference type="EMBL" id="TKR83173.1"/>
    </source>
</evidence>
<dbReference type="GO" id="GO:0030036">
    <property type="term" value="P:actin cytoskeleton organization"/>
    <property type="evidence" value="ECO:0007669"/>
    <property type="project" value="TreeGrafter"/>
</dbReference>
<dbReference type="InterPro" id="IPR054060">
    <property type="entry name" value="TLN1-like_RS"/>
</dbReference>
<keyword evidence="2" id="KW-0963">Cytoplasm</keyword>
<organism evidence="5 6">
    <name type="scientific">Steinernema carpocapsae</name>
    <name type="common">Entomopathogenic nematode</name>
    <dbReference type="NCBI Taxonomy" id="34508"/>
    <lineage>
        <taxon>Eukaryota</taxon>
        <taxon>Metazoa</taxon>
        <taxon>Ecdysozoa</taxon>
        <taxon>Nematoda</taxon>
        <taxon>Chromadorea</taxon>
        <taxon>Rhabditida</taxon>
        <taxon>Tylenchina</taxon>
        <taxon>Panagrolaimomorpha</taxon>
        <taxon>Strongyloidoidea</taxon>
        <taxon>Steinernematidae</taxon>
        <taxon>Steinernema</taxon>
    </lineage>
</organism>
<dbReference type="OrthoDB" id="10262320at2759"/>
<dbReference type="Pfam" id="PF21865">
    <property type="entry name" value="TLN1-like_RS"/>
    <property type="match status" value="1"/>
</dbReference>
<keyword evidence="6" id="KW-1185">Reference proteome</keyword>
<dbReference type="GO" id="GO:0098609">
    <property type="term" value="P:cell-cell adhesion"/>
    <property type="evidence" value="ECO:0007669"/>
    <property type="project" value="TreeGrafter"/>
</dbReference>
<dbReference type="Proteomes" id="UP000298663">
    <property type="component" value="Unassembled WGS sequence"/>
</dbReference>
<dbReference type="GO" id="GO:0005925">
    <property type="term" value="C:focal adhesion"/>
    <property type="evidence" value="ECO:0007669"/>
    <property type="project" value="TreeGrafter"/>
</dbReference>
<dbReference type="GO" id="GO:0005178">
    <property type="term" value="F:integrin binding"/>
    <property type="evidence" value="ECO:0007669"/>
    <property type="project" value="TreeGrafter"/>
</dbReference>
<dbReference type="InterPro" id="IPR036723">
    <property type="entry name" value="Alpha-catenin/vinculin-like_sf"/>
</dbReference>
<evidence type="ECO:0000259" key="3">
    <source>
        <dbReference type="Pfam" id="PF08913"/>
    </source>
</evidence>
<protein>
    <submittedName>
        <fullName evidence="5">Uncharacterized protein</fullName>
    </submittedName>
</protein>
<dbReference type="FunFam" id="1.20.1420.10:FF:000002">
    <property type="entry name" value="Talin 2"/>
    <property type="match status" value="1"/>
</dbReference>
<comment type="subcellular location">
    <subcellularLocation>
        <location evidence="1">Cytoplasm</location>
    </subcellularLocation>
</comment>
<dbReference type="PANTHER" id="PTHR19981:SF1">
    <property type="entry name" value="RHEA, ISOFORM B"/>
    <property type="match status" value="1"/>
</dbReference>